<sequence>MCLSDIVPHTRHPSTHAEERFQQKSHRCAANEVAATSTCVRGTGCVSGRLKVCRAAVTCHPQRPPFVSEL</sequence>
<name>A0AAD5MQQ2_PARTN</name>
<accession>A0AAD5MQQ2</accession>
<reference evidence="2" key="1">
    <citation type="submission" date="2021-06" db="EMBL/GenBank/DDBJ databases">
        <title>Parelaphostrongylus tenuis whole genome reference sequence.</title>
        <authorList>
            <person name="Garwood T.J."/>
            <person name="Larsen P.A."/>
            <person name="Fountain-Jones N.M."/>
            <person name="Garbe J.R."/>
            <person name="Macchietto M.G."/>
            <person name="Kania S.A."/>
            <person name="Gerhold R.W."/>
            <person name="Richards J.E."/>
            <person name="Wolf T.M."/>
        </authorList>
    </citation>
    <scope>NUCLEOTIDE SEQUENCE</scope>
    <source>
        <strain evidence="2">MNPRO001-30</strain>
        <tissue evidence="2">Meninges</tissue>
    </source>
</reference>
<keyword evidence="3" id="KW-1185">Reference proteome</keyword>
<dbReference type="AlphaFoldDB" id="A0AAD5MQQ2"/>
<gene>
    <name evidence="2" type="ORF">KIN20_022529</name>
</gene>
<evidence type="ECO:0000313" key="2">
    <source>
        <dbReference type="EMBL" id="KAJ1362837.1"/>
    </source>
</evidence>
<dbReference type="EMBL" id="JAHQIW010004548">
    <property type="protein sequence ID" value="KAJ1362837.1"/>
    <property type="molecule type" value="Genomic_DNA"/>
</dbReference>
<dbReference type="Proteomes" id="UP001196413">
    <property type="component" value="Unassembled WGS sequence"/>
</dbReference>
<organism evidence="2 3">
    <name type="scientific">Parelaphostrongylus tenuis</name>
    <name type="common">Meningeal worm</name>
    <dbReference type="NCBI Taxonomy" id="148309"/>
    <lineage>
        <taxon>Eukaryota</taxon>
        <taxon>Metazoa</taxon>
        <taxon>Ecdysozoa</taxon>
        <taxon>Nematoda</taxon>
        <taxon>Chromadorea</taxon>
        <taxon>Rhabditida</taxon>
        <taxon>Rhabditina</taxon>
        <taxon>Rhabditomorpha</taxon>
        <taxon>Strongyloidea</taxon>
        <taxon>Metastrongylidae</taxon>
        <taxon>Parelaphostrongylus</taxon>
    </lineage>
</organism>
<comment type="caution">
    <text evidence="2">The sequence shown here is derived from an EMBL/GenBank/DDBJ whole genome shotgun (WGS) entry which is preliminary data.</text>
</comment>
<proteinExistence type="predicted"/>
<feature type="region of interest" description="Disordered" evidence="1">
    <location>
        <begin position="1"/>
        <end position="20"/>
    </location>
</feature>
<evidence type="ECO:0000256" key="1">
    <source>
        <dbReference type="SAM" id="MobiDB-lite"/>
    </source>
</evidence>
<protein>
    <submittedName>
        <fullName evidence="2">Uncharacterized protein</fullName>
    </submittedName>
</protein>
<evidence type="ECO:0000313" key="3">
    <source>
        <dbReference type="Proteomes" id="UP001196413"/>
    </source>
</evidence>